<dbReference type="InterPro" id="IPR035595">
    <property type="entry name" value="UDP_glycos_trans_CS"/>
</dbReference>
<dbReference type="PANTHER" id="PTHR48043:SF114">
    <property type="entry name" value="IP04436P-RELATED"/>
    <property type="match status" value="1"/>
</dbReference>
<keyword evidence="3 11" id="KW-0328">Glycosyltransferase</keyword>
<dbReference type="EC" id="2.4.1.17" evidence="12"/>
<comment type="similarity">
    <text evidence="2 11">Belongs to the UDP-glycosyltransferase family.</text>
</comment>
<keyword evidence="13" id="KW-1185">Reference proteome</keyword>
<evidence type="ECO:0000256" key="5">
    <source>
        <dbReference type="ARBA" id="ARBA00022692"/>
    </source>
</evidence>
<evidence type="ECO:0000256" key="3">
    <source>
        <dbReference type="ARBA" id="ARBA00022676"/>
    </source>
</evidence>
<dbReference type="KEGG" id="foc:113214666"/>
<evidence type="ECO:0000313" key="14">
    <source>
        <dbReference type="RefSeq" id="XP_052129267.1"/>
    </source>
</evidence>
<keyword evidence="5" id="KW-0812">Transmembrane</keyword>
<reference evidence="14 15" key="1">
    <citation type="submission" date="2025-04" db="UniProtKB">
        <authorList>
            <consortium name="RefSeq"/>
        </authorList>
    </citation>
    <scope>IDENTIFICATION</scope>
    <source>
        <tissue evidence="14 15">Whole organism</tissue>
    </source>
</reference>
<proteinExistence type="inferred from homology"/>
<evidence type="ECO:0000256" key="8">
    <source>
        <dbReference type="ARBA" id="ARBA00023136"/>
    </source>
</evidence>
<comment type="subcellular location">
    <subcellularLocation>
        <location evidence="10">Endomembrane system</location>
        <topology evidence="10">Single-pass type I membrane protein</topology>
    </subcellularLocation>
    <subcellularLocation>
        <location evidence="1">Endoplasmic reticulum</location>
    </subcellularLocation>
    <subcellularLocation>
        <location evidence="12">Membrane</location>
        <topology evidence="12">Single-pass membrane protein</topology>
    </subcellularLocation>
</comment>
<dbReference type="RefSeq" id="XP_052129267.1">
    <property type="nucleotide sequence ID" value="XM_052273307.1"/>
</dbReference>
<dbReference type="RefSeq" id="XP_052129268.1">
    <property type="nucleotide sequence ID" value="XM_052273308.1"/>
</dbReference>
<dbReference type="GO" id="GO:0015020">
    <property type="term" value="F:glucuronosyltransferase activity"/>
    <property type="evidence" value="ECO:0007669"/>
    <property type="project" value="UniProtKB-EC"/>
</dbReference>
<evidence type="ECO:0000313" key="13">
    <source>
        <dbReference type="Proteomes" id="UP000504606"/>
    </source>
</evidence>
<protein>
    <recommendedName>
        <fullName evidence="12">UDP-glucuronosyltransferase</fullName>
        <ecNumber evidence="12">2.4.1.17</ecNumber>
    </recommendedName>
</protein>
<evidence type="ECO:0000256" key="7">
    <source>
        <dbReference type="ARBA" id="ARBA00022989"/>
    </source>
</evidence>
<dbReference type="Proteomes" id="UP000504606">
    <property type="component" value="Unplaced"/>
</dbReference>
<comment type="catalytic activity">
    <reaction evidence="12">
        <text>glucuronate acceptor + UDP-alpha-D-glucuronate = acceptor beta-D-glucuronoside + UDP + H(+)</text>
        <dbReference type="Rhea" id="RHEA:21032"/>
        <dbReference type="ChEBI" id="CHEBI:15378"/>
        <dbReference type="ChEBI" id="CHEBI:58052"/>
        <dbReference type="ChEBI" id="CHEBI:58223"/>
        <dbReference type="ChEBI" id="CHEBI:132367"/>
        <dbReference type="ChEBI" id="CHEBI:132368"/>
        <dbReference type="EC" id="2.4.1.17"/>
    </reaction>
</comment>
<evidence type="ECO:0000256" key="2">
    <source>
        <dbReference type="ARBA" id="ARBA00009995"/>
    </source>
</evidence>
<evidence type="ECO:0000256" key="4">
    <source>
        <dbReference type="ARBA" id="ARBA00022679"/>
    </source>
</evidence>
<keyword evidence="4 11" id="KW-0808">Transferase</keyword>
<dbReference type="Pfam" id="PF00201">
    <property type="entry name" value="UDPGT"/>
    <property type="match status" value="1"/>
</dbReference>
<sequence length="272" mass="30260">MHDRVGAINNPSYLFSTNVYHVGPMNLWQRVRNTYQLLAAQYLFKVHIQDPSDEVVREFFGADTPPISEMLRSTSLVMINGHVSFTLARPLPPNTLEVGGLHLKNRRPDRSSAPLESELPELSRWMDGAERGVILMALGSIVTSSSLPKPAVQAFLDAFAALGPHYRVVWKYEADDIADSLPPNVRIASWLPQFDVLAHPKTVLFVGHAGLMGSSEAMFLGVPLVCIPMFGDQPFNAALFEYKGISVTLDHRRDLNKDTILAVLRKILDTDK</sequence>
<organism evidence="13 14">
    <name type="scientific">Frankliniella occidentalis</name>
    <name type="common">Western flower thrips</name>
    <name type="synonym">Euthrips occidentalis</name>
    <dbReference type="NCBI Taxonomy" id="133901"/>
    <lineage>
        <taxon>Eukaryota</taxon>
        <taxon>Metazoa</taxon>
        <taxon>Ecdysozoa</taxon>
        <taxon>Arthropoda</taxon>
        <taxon>Hexapoda</taxon>
        <taxon>Insecta</taxon>
        <taxon>Pterygota</taxon>
        <taxon>Neoptera</taxon>
        <taxon>Paraneoptera</taxon>
        <taxon>Thysanoptera</taxon>
        <taxon>Terebrantia</taxon>
        <taxon>Thripoidea</taxon>
        <taxon>Thripidae</taxon>
        <taxon>Frankliniella</taxon>
    </lineage>
</organism>
<keyword evidence="6" id="KW-0256">Endoplasmic reticulum</keyword>
<dbReference type="GeneID" id="113214666"/>
<keyword evidence="7" id="KW-1133">Transmembrane helix</keyword>
<dbReference type="GO" id="GO:0016020">
    <property type="term" value="C:membrane"/>
    <property type="evidence" value="ECO:0007669"/>
    <property type="project" value="UniProtKB-SubCell"/>
</dbReference>
<dbReference type="InterPro" id="IPR002213">
    <property type="entry name" value="UDP_glucos_trans"/>
</dbReference>
<evidence type="ECO:0000256" key="12">
    <source>
        <dbReference type="RuleBase" id="RU362059"/>
    </source>
</evidence>
<dbReference type="InterPro" id="IPR050271">
    <property type="entry name" value="UDP-glycosyltransferase"/>
</dbReference>
<dbReference type="PANTHER" id="PTHR48043">
    <property type="entry name" value="EG:EG0003.4 PROTEIN-RELATED"/>
    <property type="match status" value="1"/>
</dbReference>
<evidence type="ECO:0000256" key="6">
    <source>
        <dbReference type="ARBA" id="ARBA00022824"/>
    </source>
</evidence>
<dbReference type="CDD" id="cd03784">
    <property type="entry name" value="GT1_Gtf-like"/>
    <property type="match status" value="1"/>
</dbReference>
<evidence type="ECO:0000256" key="1">
    <source>
        <dbReference type="ARBA" id="ARBA00004240"/>
    </source>
</evidence>
<keyword evidence="9" id="KW-0325">Glycoprotein</keyword>
<gene>
    <name evidence="14 15" type="primary">LOC113214666</name>
</gene>
<dbReference type="FunFam" id="3.40.50.2000:FF:000050">
    <property type="entry name" value="UDP-glucuronosyltransferase"/>
    <property type="match status" value="1"/>
</dbReference>
<dbReference type="OrthoDB" id="5835829at2759"/>
<keyword evidence="8" id="KW-0472">Membrane</keyword>
<dbReference type="PROSITE" id="PS00375">
    <property type="entry name" value="UDPGT"/>
    <property type="match status" value="1"/>
</dbReference>
<dbReference type="Gene3D" id="3.40.50.2000">
    <property type="entry name" value="Glycogen Phosphorylase B"/>
    <property type="match status" value="1"/>
</dbReference>
<accession>A0A9C6XSD1</accession>
<evidence type="ECO:0000256" key="10">
    <source>
        <dbReference type="ARBA" id="ARBA00046288"/>
    </source>
</evidence>
<evidence type="ECO:0000256" key="9">
    <source>
        <dbReference type="ARBA" id="ARBA00023180"/>
    </source>
</evidence>
<dbReference type="AlphaFoldDB" id="A0A9C6XSD1"/>
<dbReference type="SUPFAM" id="SSF53756">
    <property type="entry name" value="UDP-Glycosyltransferase/glycogen phosphorylase"/>
    <property type="match status" value="1"/>
</dbReference>
<evidence type="ECO:0000313" key="15">
    <source>
        <dbReference type="RefSeq" id="XP_052129268.1"/>
    </source>
</evidence>
<name>A0A9C6XSD1_FRAOC</name>
<evidence type="ECO:0000256" key="11">
    <source>
        <dbReference type="RuleBase" id="RU003718"/>
    </source>
</evidence>
<dbReference type="GO" id="GO:0005783">
    <property type="term" value="C:endoplasmic reticulum"/>
    <property type="evidence" value="ECO:0007669"/>
    <property type="project" value="UniProtKB-SubCell"/>
</dbReference>